<dbReference type="GO" id="GO:0006750">
    <property type="term" value="P:glutathione biosynthetic process"/>
    <property type="evidence" value="ECO:0007669"/>
    <property type="project" value="UniProtKB-UniRule"/>
</dbReference>
<dbReference type="Pfam" id="PF03074">
    <property type="entry name" value="GCS"/>
    <property type="match status" value="1"/>
</dbReference>
<dbReference type="Gene3D" id="1.10.8.960">
    <property type="match status" value="1"/>
</dbReference>
<dbReference type="InterPro" id="IPR004308">
    <property type="entry name" value="GCS"/>
</dbReference>
<dbReference type="InterPro" id="IPR014746">
    <property type="entry name" value="Gln_synth/guanido_kin_cat_dom"/>
</dbReference>
<keyword evidence="5 10" id="KW-0317">Glutathione biosynthesis</keyword>
<evidence type="ECO:0000256" key="3">
    <source>
        <dbReference type="ARBA" id="ARBA00012220"/>
    </source>
</evidence>
<proteinExistence type="inferred from homology"/>
<keyword evidence="7 10" id="KW-0067">ATP-binding</keyword>
<dbReference type="AlphaFoldDB" id="A0A437AJL9"/>
<evidence type="ECO:0000256" key="10">
    <source>
        <dbReference type="RuleBase" id="RU367135"/>
    </source>
</evidence>
<reference evidence="11 12" key="1">
    <citation type="submission" date="2018-10" db="EMBL/GenBank/DDBJ databases">
        <title>Draft genome sequence of the microsporidian Tubulinosema ratisbonensis.</title>
        <authorList>
            <person name="Polonais V."/>
            <person name="Peyretaillade E."/>
            <person name="Niehus S."/>
            <person name="Wawrzyniak I."/>
            <person name="Franchet A."/>
            <person name="Gaspin C."/>
            <person name="Reichstadt M."/>
            <person name="Belser C."/>
            <person name="Labadie K."/>
            <person name="Delbac F."/>
            <person name="Ferrandon D."/>
        </authorList>
    </citation>
    <scope>NUCLEOTIDE SEQUENCE [LARGE SCALE GENOMIC DNA]</scope>
    <source>
        <strain evidence="11 12">Franzen</strain>
    </source>
</reference>
<evidence type="ECO:0000256" key="4">
    <source>
        <dbReference type="ARBA" id="ARBA00022598"/>
    </source>
</evidence>
<dbReference type="VEuPathDB" id="MicrosporidiaDB:TUBRATIS_21690"/>
<evidence type="ECO:0000256" key="7">
    <source>
        <dbReference type="ARBA" id="ARBA00022840"/>
    </source>
</evidence>
<keyword evidence="4 10" id="KW-0436">Ligase</keyword>
<evidence type="ECO:0000256" key="1">
    <source>
        <dbReference type="ARBA" id="ARBA00005006"/>
    </source>
</evidence>
<evidence type="ECO:0000256" key="2">
    <source>
        <dbReference type="ARBA" id="ARBA00008100"/>
    </source>
</evidence>
<evidence type="ECO:0000256" key="6">
    <source>
        <dbReference type="ARBA" id="ARBA00022741"/>
    </source>
</evidence>
<dbReference type="GO" id="GO:0005524">
    <property type="term" value="F:ATP binding"/>
    <property type="evidence" value="ECO:0007669"/>
    <property type="project" value="UniProtKB-UniRule"/>
</dbReference>
<dbReference type="GO" id="GO:0004357">
    <property type="term" value="F:glutamate-cysteine ligase activity"/>
    <property type="evidence" value="ECO:0007669"/>
    <property type="project" value="UniProtKB-UniRule"/>
</dbReference>
<evidence type="ECO:0000313" key="12">
    <source>
        <dbReference type="Proteomes" id="UP000282876"/>
    </source>
</evidence>
<comment type="pathway">
    <text evidence="1 10">Sulfur metabolism; glutathione biosynthesis; glutathione from L-cysteine and L-glutamate: step 1/2.</text>
</comment>
<evidence type="ECO:0000313" key="11">
    <source>
        <dbReference type="EMBL" id="RVD91383.1"/>
    </source>
</evidence>
<dbReference type="OrthoDB" id="7939818at2759"/>
<dbReference type="SUPFAM" id="SSF55931">
    <property type="entry name" value="Glutamine synthetase/guanido kinase"/>
    <property type="match status" value="1"/>
</dbReference>
<gene>
    <name evidence="11" type="ORF">TUBRATIS_21690</name>
</gene>
<dbReference type="EC" id="6.3.2.2" evidence="3 10"/>
<keyword evidence="6 10" id="KW-0547">Nucleotide-binding</keyword>
<comment type="similarity">
    <text evidence="2 10">Belongs to the glutamate--cysteine ligase type 3 family.</text>
</comment>
<name>A0A437AJL9_9MICR</name>
<dbReference type="STRING" id="291195.A0A437AJL9"/>
<dbReference type="EMBL" id="RCSS01000544">
    <property type="protein sequence ID" value="RVD91383.1"/>
    <property type="molecule type" value="Genomic_DNA"/>
</dbReference>
<dbReference type="Proteomes" id="UP000282876">
    <property type="component" value="Unassembled WGS sequence"/>
</dbReference>
<dbReference type="PANTHER" id="PTHR11164:SF0">
    <property type="entry name" value="GLUTAMATE--CYSTEINE LIGASE CATALYTIC SUBUNIT"/>
    <property type="match status" value="1"/>
</dbReference>
<accession>A0A437AJL9</accession>
<evidence type="ECO:0000256" key="5">
    <source>
        <dbReference type="ARBA" id="ARBA00022684"/>
    </source>
</evidence>
<dbReference type="PANTHER" id="PTHR11164">
    <property type="entry name" value="GLUTAMATE CYSTEINE LIGASE"/>
    <property type="match status" value="1"/>
</dbReference>
<sequence>MYNIFTSNTLITQFFYYFIEIYKQTYSWEEILKLKKDIKENGLNYFIEIYNKQNEDKSFYWGEEIEMMICAKDDRYKLIACNTEIAKFHSKDDIFAVEYGSYMIESTPSHPRTDDLKSYESLSNSIQKRILLQNHMIGSIVNGAFTLPFACFPDIKRGLIDRCLGCKNCDPEREPICNYETEIAKTKTKDEILDSTLSEIKHIPHNCLCRNVDCDCLQKIITRGSNLTYEITQSESFPDNAITPHKRFYSFTKNIRNRRKKKIEGYVKIMTDKNVDRTKEKEPNSILIDSMGQGMGCCCLQVTMQAKNFEEAKCFYDICAVISPLMLRITRATPFSNGYLVNTETRWDFLYMSVDCRTDEERGNEYDISGHYEIENPLEDFGIVDSSLEEDKIEAVNGILKHKLPVIPKSRFSSVDLFLNPPNKKYNDVYYPTVPEYTQKLLENNVDKYVSEHISSLFVRDPMLSYHNTSIQDDFENIQSSNWRSVRLKLPIYSGKEEYSGWKIEFRPMEIQLTAYEMAAFTNFTILLIKSIIHFKLNIYIPISYIEKNFKNSNKFTRKPSDYFSKLTNDPVKFYYRRNIYDNQTPYIALDTLDVIFNGNDKFSGYIKYVRKYVKEIYGESKNLEDQLNFVSKKFKGEYLSNSDYFRRLVLTHPDYKNDSFISDSVIDFLVENVKNVCLKNEIDYLIND</sequence>
<dbReference type="UniPathway" id="UPA00142">
    <property type="reaction ID" value="UER00209"/>
</dbReference>
<comment type="caution">
    <text evidence="11">The sequence shown here is derived from an EMBL/GenBank/DDBJ whole genome shotgun (WGS) entry which is preliminary data.</text>
</comment>
<organism evidence="11 12">
    <name type="scientific">Tubulinosema ratisbonensis</name>
    <dbReference type="NCBI Taxonomy" id="291195"/>
    <lineage>
        <taxon>Eukaryota</taxon>
        <taxon>Fungi</taxon>
        <taxon>Fungi incertae sedis</taxon>
        <taxon>Microsporidia</taxon>
        <taxon>Tubulinosematoidea</taxon>
        <taxon>Tubulinosematidae</taxon>
        <taxon>Tubulinosema</taxon>
    </lineage>
</organism>
<protein>
    <recommendedName>
        <fullName evidence="3 10">Glutamate--cysteine ligase</fullName>
        <ecNumber evidence="3 10">6.3.2.2</ecNumber>
    </recommendedName>
    <alternativeName>
        <fullName evidence="9 10">Gamma-ECS</fullName>
    </alternativeName>
    <alternativeName>
        <fullName evidence="8 10">Gamma-glutamylcysteine synthetase</fullName>
    </alternativeName>
</protein>
<evidence type="ECO:0000256" key="8">
    <source>
        <dbReference type="ARBA" id="ARBA00030585"/>
    </source>
</evidence>
<keyword evidence="12" id="KW-1185">Reference proteome</keyword>
<evidence type="ECO:0000256" key="9">
    <source>
        <dbReference type="ARBA" id="ARBA00032122"/>
    </source>
</evidence>
<comment type="catalytic activity">
    <reaction evidence="10">
        <text>L-cysteine + L-glutamate + ATP = gamma-L-glutamyl-L-cysteine + ADP + phosphate + H(+)</text>
        <dbReference type="Rhea" id="RHEA:13285"/>
        <dbReference type="ChEBI" id="CHEBI:15378"/>
        <dbReference type="ChEBI" id="CHEBI:29985"/>
        <dbReference type="ChEBI" id="CHEBI:30616"/>
        <dbReference type="ChEBI" id="CHEBI:35235"/>
        <dbReference type="ChEBI" id="CHEBI:43474"/>
        <dbReference type="ChEBI" id="CHEBI:58173"/>
        <dbReference type="ChEBI" id="CHEBI:456216"/>
        <dbReference type="EC" id="6.3.2.2"/>
    </reaction>
</comment>
<dbReference type="Gene3D" id="3.30.590.50">
    <property type="match status" value="2"/>
</dbReference>